<dbReference type="EMBL" id="LVYD01000124">
    <property type="protein sequence ID" value="OQP56851.1"/>
    <property type="molecule type" value="Genomic_DNA"/>
</dbReference>
<organism evidence="1 2">
    <name type="scientific">Niastella vici</name>
    <dbReference type="NCBI Taxonomy" id="1703345"/>
    <lineage>
        <taxon>Bacteria</taxon>
        <taxon>Pseudomonadati</taxon>
        <taxon>Bacteroidota</taxon>
        <taxon>Chitinophagia</taxon>
        <taxon>Chitinophagales</taxon>
        <taxon>Chitinophagaceae</taxon>
        <taxon>Niastella</taxon>
    </lineage>
</organism>
<evidence type="ECO:0000313" key="2">
    <source>
        <dbReference type="Proteomes" id="UP000192796"/>
    </source>
</evidence>
<gene>
    <name evidence="1" type="ORF">A3860_09715</name>
</gene>
<dbReference type="Proteomes" id="UP000192796">
    <property type="component" value="Unassembled WGS sequence"/>
</dbReference>
<dbReference type="PROSITE" id="PS51257">
    <property type="entry name" value="PROKAR_LIPOPROTEIN"/>
    <property type="match status" value="1"/>
</dbReference>
<reference evidence="1 2" key="1">
    <citation type="submission" date="2016-03" db="EMBL/GenBank/DDBJ databases">
        <title>Niastella vici sp. nov., isolated from farmland soil.</title>
        <authorList>
            <person name="Chen L."/>
            <person name="Wang D."/>
            <person name="Yang S."/>
            <person name="Wang G."/>
        </authorList>
    </citation>
    <scope>NUCLEOTIDE SEQUENCE [LARGE SCALE GENOMIC DNA]</scope>
    <source>
        <strain evidence="1 2">DJ57</strain>
    </source>
</reference>
<evidence type="ECO:0000313" key="1">
    <source>
        <dbReference type="EMBL" id="OQP56851.1"/>
    </source>
</evidence>
<dbReference type="STRING" id="1703345.A3860_09715"/>
<protein>
    <submittedName>
        <fullName evidence="1">Uncharacterized protein</fullName>
    </submittedName>
</protein>
<proteinExistence type="predicted"/>
<keyword evidence="2" id="KW-1185">Reference proteome</keyword>
<comment type="caution">
    <text evidence="1">The sequence shown here is derived from an EMBL/GenBank/DDBJ whole genome shotgun (WGS) entry which is preliminary data.</text>
</comment>
<name>A0A1V9FF03_9BACT</name>
<sequence>MADSRNLMKTLLCVSLLTVLSCKRAAKQGEKDAHVGQRGKESRVDTATVQAEATKPGDRSAYYITKDSLLIATETGDTLIYGRDEFNTIVDTHPELYSDDIRYPDLTFYCNGSRDAYNSEAGQDVYYVLYAYFLKQKNGIDKYAMRRKRLIDIYSNINLLFARLHNGGTFFGHQGLRILGYAEYSIYVYKLYEKDISEPYDISKQKDLYIKSLRLLYSDGSKNTEGLLDPERRARIRDLNAIVDNISKAITDNFYLQRAQEFHYDHYQYY</sequence>
<dbReference type="AlphaFoldDB" id="A0A1V9FF03"/>
<accession>A0A1V9FF03</accession>